<accession>A0A9N9KY85</accession>
<dbReference type="Pfam" id="PF10395">
    <property type="entry name" value="Utp8_b_propeller"/>
    <property type="match status" value="1"/>
</dbReference>
<evidence type="ECO:0000313" key="3">
    <source>
        <dbReference type="EMBL" id="CAG8954300.1"/>
    </source>
</evidence>
<proteinExistence type="predicted"/>
<feature type="domain" description="Utp8 beta-propeller" evidence="2">
    <location>
        <begin position="6"/>
        <end position="373"/>
    </location>
</feature>
<dbReference type="AlphaFoldDB" id="A0A9N9KY85"/>
<dbReference type="InterPro" id="IPR018843">
    <property type="entry name" value="Utp8_b-prop"/>
</dbReference>
<gene>
    <name evidence="3" type="ORF">HYFRA_00005921</name>
</gene>
<sequence length="931" mass="100910">MPSKFSLQNPYVVASLPKPIDMNNGRYVVGEVFGGAVGAGAKKRKRSELAIGIDGEGINLYDISSSKLITSYALPPLSSFTCAPSSVRIRISKTRAERRTYASTSGTQAQAQVTLFRDVTEGPSSTTSATTSHVIQKAENPIVFMSTTAATMGPDALAGALDLLVVKKDGEIHCLDGETLQEKWISPAAALVTHDAGQAIEAEIEYAHMTNAFAVSQGVFKGRQDIFAIFNQEISEDAFNPDMLVLISKTTASPSRRIHIVTLPRRSSVHVNGLQHSVHPLLFAAFPFTSSAPTQGATTFSIQVSTGTLMQLHNNTLTTFDLTETGLKEQSSLSTNTAKSFLRLSNTSILLSSEDNLSVISPKYQSILATVDTGLSGDRESLKRKRDSEHESKSIPAGSHALKAYFPKLGAAIAIVDSNLVGIQIDGQYDRKGRARAAGLLIDSIGCAIPGQQRHRTSDSNIAKLDSETLSAYQAASMTAKTSDATWTSRMQILEKSFNARDIDKFDELMISTLSAKVKKNRDFLLTTEDQNFDDALKRKAHATDRRWILYALSKLFSCVELDSGKRQLAVSFYTPKSFMWLITAGFMTVTNIQAALKITNAQPSISSGELVNAICEINPDMEFLLALIRNNHLDAAELVCALRLLMESLEIGGGNDHTKQLLLTNGDDTDLADGAIEDQLEQLEQEAEHDLDFAEYQLGPGAGIRGQAISAAFTKLYACPTNSIVQALQSHLSTQDTVAVMYLLRMQLAEGSWTSKHLDFDPSEVNDEYPSSENAIILISSLLCNCIDAVGAGGWLSGDTRLVRSDPFDAQDLVSGLKLEVSAALEAIEEATYLKGIISEMVRYGQAVQNALPKEPKGEKGTPANKKHKPITLESADPDQRLLPLGLKAEQLVSRLRVGGGGEINVRSSRDIGNRKSQKVGKYSLEKIVI</sequence>
<protein>
    <recommendedName>
        <fullName evidence="2">Utp8 beta-propeller domain-containing protein</fullName>
    </recommendedName>
</protein>
<dbReference type="EMBL" id="CAJVRL010000056">
    <property type="protein sequence ID" value="CAG8954300.1"/>
    <property type="molecule type" value="Genomic_DNA"/>
</dbReference>
<dbReference type="OrthoDB" id="5330858at2759"/>
<evidence type="ECO:0000259" key="2">
    <source>
        <dbReference type="Pfam" id="PF10395"/>
    </source>
</evidence>
<name>A0A9N9KY85_9HELO</name>
<evidence type="ECO:0000313" key="4">
    <source>
        <dbReference type="Proteomes" id="UP000696280"/>
    </source>
</evidence>
<evidence type="ECO:0000256" key="1">
    <source>
        <dbReference type="SAM" id="MobiDB-lite"/>
    </source>
</evidence>
<dbReference type="Proteomes" id="UP000696280">
    <property type="component" value="Unassembled WGS sequence"/>
</dbReference>
<comment type="caution">
    <text evidence="3">The sequence shown here is derived from an EMBL/GenBank/DDBJ whole genome shotgun (WGS) entry which is preliminary data.</text>
</comment>
<organism evidence="3 4">
    <name type="scientific">Hymenoscyphus fraxineus</name>
    <dbReference type="NCBI Taxonomy" id="746836"/>
    <lineage>
        <taxon>Eukaryota</taxon>
        <taxon>Fungi</taxon>
        <taxon>Dikarya</taxon>
        <taxon>Ascomycota</taxon>
        <taxon>Pezizomycotina</taxon>
        <taxon>Leotiomycetes</taxon>
        <taxon>Helotiales</taxon>
        <taxon>Helotiaceae</taxon>
        <taxon>Hymenoscyphus</taxon>
    </lineage>
</organism>
<reference evidence="3" key="1">
    <citation type="submission" date="2021-07" db="EMBL/GenBank/DDBJ databases">
        <authorList>
            <person name="Durling M."/>
        </authorList>
    </citation>
    <scope>NUCLEOTIDE SEQUENCE</scope>
</reference>
<keyword evidence="4" id="KW-1185">Reference proteome</keyword>
<feature type="region of interest" description="Disordered" evidence="1">
    <location>
        <begin position="854"/>
        <end position="874"/>
    </location>
</feature>